<dbReference type="EMBL" id="KB468053">
    <property type="protein sequence ID" value="PCH40334.1"/>
    <property type="molecule type" value="Genomic_DNA"/>
</dbReference>
<dbReference type="Pfam" id="PF17102">
    <property type="entry name" value="Stealth_CR3"/>
    <property type="match status" value="1"/>
</dbReference>
<dbReference type="STRING" id="742152.A0A2H3JUE2"/>
<dbReference type="OMA" id="NDIEHAY"/>
<dbReference type="GO" id="GO:0046835">
    <property type="term" value="P:carbohydrate phosphorylation"/>
    <property type="evidence" value="ECO:0007669"/>
    <property type="project" value="TreeGrafter"/>
</dbReference>
<evidence type="ECO:0000259" key="4">
    <source>
        <dbReference type="Pfam" id="PF11380"/>
    </source>
</evidence>
<dbReference type="InterPro" id="IPR047141">
    <property type="entry name" value="Stealth"/>
</dbReference>
<dbReference type="GO" id="GO:0005794">
    <property type="term" value="C:Golgi apparatus"/>
    <property type="evidence" value="ECO:0007669"/>
    <property type="project" value="TreeGrafter"/>
</dbReference>
<dbReference type="AlphaFoldDB" id="A0A2H3JUE2"/>
<evidence type="ECO:0000256" key="1">
    <source>
        <dbReference type="ARBA" id="ARBA00007583"/>
    </source>
</evidence>
<organism evidence="6 7">
    <name type="scientific">Wolfiporia cocos (strain MD-104)</name>
    <name type="common">Brown rot fungus</name>
    <dbReference type="NCBI Taxonomy" id="742152"/>
    <lineage>
        <taxon>Eukaryota</taxon>
        <taxon>Fungi</taxon>
        <taxon>Dikarya</taxon>
        <taxon>Basidiomycota</taxon>
        <taxon>Agaricomycotina</taxon>
        <taxon>Agaricomycetes</taxon>
        <taxon>Polyporales</taxon>
        <taxon>Phaeolaceae</taxon>
        <taxon>Wolfiporia</taxon>
    </lineage>
</organism>
<dbReference type="OrthoDB" id="263283at2759"/>
<evidence type="ECO:0000313" key="6">
    <source>
        <dbReference type="EMBL" id="PCH40334.1"/>
    </source>
</evidence>
<evidence type="ECO:0000256" key="2">
    <source>
        <dbReference type="ARBA" id="ARBA00022679"/>
    </source>
</evidence>
<feature type="compositionally biased region" description="Basic and acidic residues" evidence="3">
    <location>
        <begin position="46"/>
        <end position="57"/>
    </location>
</feature>
<keyword evidence="7" id="KW-1185">Reference proteome</keyword>
<feature type="domain" description="Stealth protein CR3 conserved region 3" evidence="5">
    <location>
        <begin position="355"/>
        <end position="407"/>
    </location>
</feature>
<evidence type="ECO:0008006" key="8">
    <source>
        <dbReference type="Google" id="ProtNLM"/>
    </source>
</evidence>
<feature type="compositionally biased region" description="Basic residues" evidence="3">
    <location>
        <begin position="20"/>
        <end position="42"/>
    </location>
</feature>
<name>A0A2H3JUE2_WOLCO</name>
<comment type="similarity">
    <text evidence="1">Belongs to the stealth family.</text>
</comment>
<dbReference type="Pfam" id="PF11380">
    <property type="entry name" value="Stealth_CR2"/>
    <property type="match status" value="1"/>
</dbReference>
<accession>A0A2H3JUE2</accession>
<evidence type="ECO:0000259" key="5">
    <source>
        <dbReference type="Pfam" id="PF17102"/>
    </source>
</evidence>
<dbReference type="GO" id="GO:0003976">
    <property type="term" value="F:UDP-N-acetylglucosamine-lysosomal-enzyme N-acetylglucosaminephosphotransferase activity"/>
    <property type="evidence" value="ECO:0007669"/>
    <property type="project" value="TreeGrafter"/>
</dbReference>
<dbReference type="PANTHER" id="PTHR24045:SF0">
    <property type="entry name" value="N-ACETYLGLUCOSAMINE-1-PHOSPHOTRANSFERASE SUBUNITS ALPHA_BETA"/>
    <property type="match status" value="1"/>
</dbReference>
<reference evidence="6 7" key="1">
    <citation type="journal article" date="2012" name="Science">
        <title>The Paleozoic origin of enzymatic lignin decomposition reconstructed from 31 fungal genomes.</title>
        <authorList>
            <person name="Floudas D."/>
            <person name="Binder M."/>
            <person name="Riley R."/>
            <person name="Barry K."/>
            <person name="Blanchette R.A."/>
            <person name="Henrissat B."/>
            <person name="Martinez A.T."/>
            <person name="Otillar R."/>
            <person name="Spatafora J.W."/>
            <person name="Yadav J.S."/>
            <person name="Aerts A."/>
            <person name="Benoit I."/>
            <person name="Boyd A."/>
            <person name="Carlson A."/>
            <person name="Copeland A."/>
            <person name="Coutinho P.M."/>
            <person name="de Vries R.P."/>
            <person name="Ferreira P."/>
            <person name="Findley K."/>
            <person name="Foster B."/>
            <person name="Gaskell J."/>
            <person name="Glotzer D."/>
            <person name="Gorecki P."/>
            <person name="Heitman J."/>
            <person name="Hesse C."/>
            <person name="Hori C."/>
            <person name="Igarashi K."/>
            <person name="Jurgens J.A."/>
            <person name="Kallen N."/>
            <person name="Kersten P."/>
            <person name="Kohler A."/>
            <person name="Kuees U."/>
            <person name="Kumar T.K.A."/>
            <person name="Kuo A."/>
            <person name="LaButti K."/>
            <person name="Larrondo L.F."/>
            <person name="Lindquist E."/>
            <person name="Ling A."/>
            <person name="Lombard V."/>
            <person name="Lucas S."/>
            <person name="Lundell T."/>
            <person name="Martin R."/>
            <person name="McLaughlin D.J."/>
            <person name="Morgenstern I."/>
            <person name="Morin E."/>
            <person name="Murat C."/>
            <person name="Nagy L.G."/>
            <person name="Nolan M."/>
            <person name="Ohm R.A."/>
            <person name="Patyshakuliyeva A."/>
            <person name="Rokas A."/>
            <person name="Ruiz-Duenas F.J."/>
            <person name="Sabat G."/>
            <person name="Salamov A."/>
            <person name="Samejima M."/>
            <person name="Schmutz J."/>
            <person name="Slot J.C."/>
            <person name="St John F."/>
            <person name="Stenlid J."/>
            <person name="Sun H."/>
            <person name="Sun S."/>
            <person name="Syed K."/>
            <person name="Tsang A."/>
            <person name="Wiebenga A."/>
            <person name="Young D."/>
            <person name="Pisabarro A."/>
            <person name="Eastwood D.C."/>
            <person name="Martin F."/>
            <person name="Cullen D."/>
            <person name="Grigoriev I.V."/>
            <person name="Hibbett D.S."/>
        </authorList>
    </citation>
    <scope>NUCLEOTIDE SEQUENCE [LARGE SCALE GENOMIC DNA]</scope>
    <source>
        <strain evidence="6 7">MD-104</strain>
    </source>
</reference>
<feature type="region of interest" description="Disordered" evidence="3">
    <location>
        <begin position="1"/>
        <end position="57"/>
    </location>
</feature>
<protein>
    <recommendedName>
        <fullName evidence="8">Stealth protein CR3 conserved region 3 domain-containing protein</fullName>
    </recommendedName>
</protein>
<dbReference type="Proteomes" id="UP000218811">
    <property type="component" value="Unassembled WGS sequence"/>
</dbReference>
<evidence type="ECO:0000313" key="7">
    <source>
        <dbReference type="Proteomes" id="UP000218811"/>
    </source>
</evidence>
<evidence type="ECO:0000256" key="3">
    <source>
        <dbReference type="SAM" id="MobiDB-lite"/>
    </source>
</evidence>
<dbReference type="InterPro" id="IPR031357">
    <property type="entry name" value="Stealth_CR3"/>
</dbReference>
<dbReference type="PANTHER" id="PTHR24045">
    <property type="match status" value="1"/>
</dbReference>
<gene>
    <name evidence="6" type="ORF">WOLCODRAFT_98719</name>
</gene>
<sequence>MSRRTSRGRCWNLSRDPSRSRCRWTSRKTRRRASRRTSRRTSRSANRSENKSRDSGKVWRSSQIDVFPILPSSTAESCRSSYLPIEASPLPIAPATKSTLRPVNDLPAECLEAHFALGELCYIRNTNPIDVLWTWVNGSDVLLEEAKQVAQNDYDPEDPYRPVRSLTQARLYREHDELRHSMRSVLANFRAYTARFHLLTADFPIPTVYAEKHNITSPERWRLGQVPQWLDLQKETNTGGWRSGNVELTVLHHAEIFRPYNGTNFNSLAIESQLSHVDDISEYFIYMNDDLFMMNPMSPVSFYTPAYGIVLNLQSNLLVRPQRLTGRNQGEWRSLGESNYLLSTRFGARHRPYVAHEAKTASRALLHEMAEMWPDSFARTATHRFRETEEGDGDVNAMFMHSHFVVERAREALLWAWVVARIGQEDDAWSEAEAQRAWEEIGGVWGENDLLVKSGYRDTLDKDKVQQTLKASGYKAQSLTTYVFSSLDGYPYAGLGITGQPEWPSFTTDKDEGRLPRCRVTFNECFVVESWEGDSNRASEVFKNIAFRKSKCGDCIIMALVQASGRLGLSAFLPDPQRILPAVFGSLAATDSVPHLPLVEDWQVGNFSLRAVIPRTHDVTAREWSLQLMQRYRYVIGRWHSSAKLSVQLMLFNVFPFAGDTPSMFERVSSPRNAASVLKKVERARSNIGLLCINDDVARANQDAEVTRVLKLWLDTRWKRSAAWERR</sequence>
<proteinExistence type="inferred from homology"/>
<dbReference type="InterPro" id="IPR021520">
    <property type="entry name" value="Stealth_CR2"/>
</dbReference>
<keyword evidence="2" id="KW-0808">Transferase</keyword>
<feature type="domain" description="Stealth protein CR2 conserved region 2" evidence="4">
    <location>
        <begin position="224"/>
        <end position="306"/>
    </location>
</feature>